<proteinExistence type="predicted"/>
<dbReference type="Proteomes" id="UP000199026">
    <property type="component" value="Unassembled WGS sequence"/>
</dbReference>
<name>A0A1H3HDD5_9RHOB</name>
<protein>
    <submittedName>
        <fullName evidence="3">Apolipoprotein D and lipocalin family protein</fullName>
    </submittedName>
</protein>
<organism evidence="3 4">
    <name type="scientific">Lentibacter algarum</name>
    <dbReference type="NCBI Taxonomy" id="576131"/>
    <lineage>
        <taxon>Bacteria</taxon>
        <taxon>Pseudomonadati</taxon>
        <taxon>Pseudomonadota</taxon>
        <taxon>Alphaproteobacteria</taxon>
        <taxon>Rhodobacterales</taxon>
        <taxon>Roseobacteraceae</taxon>
        <taxon>Lentibacter</taxon>
    </lineage>
</organism>
<evidence type="ECO:0000256" key="1">
    <source>
        <dbReference type="SAM" id="SignalP"/>
    </source>
</evidence>
<dbReference type="AlphaFoldDB" id="A0A1H3HDD5"/>
<dbReference type="GeneID" id="78123136"/>
<dbReference type="RefSeq" id="WP_089887304.1">
    <property type="nucleotide sequence ID" value="NZ_CALJFH010000018.1"/>
</dbReference>
<keyword evidence="4" id="KW-1185">Reference proteome</keyword>
<evidence type="ECO:0000313" key="3">
    <source>
        <dbReference type="EMBL" id="SDY12784.1"/>
    </source>
</evidence>
<evidence type="ECO:0000313" key="4">
    <source>
        <dbReference type="Proteomes" id="UP000199026"/>
    </source>
</evidence>
<evidence type="ECO:0000259" key="2">
    <source>
        <dbReference type="Pfam" id="PF08212"/>
    </source>
</evidence>
<feature type="chain" id="PRO_5011736663" evidence="1">
    <location>
        <begin position="23"/>
        <end position="158"/>
    </location>
</feature>
<dbReference type="Gene3D" id="2.40.128.20">
    <property type="match status" value="1"/>
</dbReference>
<dbReference type="STRING" id="576131.SAMN05444486_101331"/>
<dbReference type="SUPFAM" id="SSF50814">
    <property type="entry name" value="Lipocalins"/>
    <property type="match status" value="1"/>
</dbReference>
<dbReference type="InterPro" id="IPR000566">
    <property type="entry name" value="Lipocln_cytosolic_FA-bd_dom"/>
</dbReference>
<feature type="domain" description="Lipocalin/cytosolic fatty-acid binding" evidence="2">
    <location>
        <begin position="92"/>
        <end position="155"/>
    </location>
</feature>
<accession>A0A1H3HDD5</accession>
<sequence>MMRRWLMAATVALAGCAPVPEAASVSYRDSAARISSTLRFELVRFQGDWVVRASYPTDVLQRVTINAVSQTRFIWRADGRESQGEVTGPGRFRLEGTSEEYWVLWVDEGFRTAAIGTPDGSFGLILDRKPRGGADRMVAAREMLDFNGYDVSQIALRQ</sequence>
<keyword evidence="3" id="KW-0449">Lipoprotein</keyword>
<dbReference type="EMBL" id="FNPR01000001">
    <property type="protein sequence ID" value="SDY12784.1"/>
    <property type="molecule type" value="Genomic_DNA"/>
</dbReference>
<dbReference type="PROSITE" id="PS51257">
    <property type="entry name" value="PROKAR_LIPOPROTEIN"/>
    <property type="match status" value="1"/>
</dbReference>
<dbReference type="Pfam" id="PF08212">
    <property type="entry name" value="Lipocalin_2"/>
    <property type="match status" value="1"/>
</dbReference>
<dbReference type="OrthoDB" id="594739at2"/>
<feature type="signal peptide" evidence="1">
    <location>
        <begin position="1"/>
        <end position="22"/>
    </location>
</feature>
<dbReference type="InterPro" id="IPR012674">
    <property type="entry name" value="Calycin"/>
</dbReference>
<reference evidence="3 4" key="1">
    <citation type="submission" date="2016-10" db="EMBL/GenBank/DDBJ databases">
        <authorList>
            <person name="de Groot N.N."/>
        </authorList>
    </citation>
    <scope>NUCLEOTIDE SEQUENCE [LARGE SCALE GENOMIC DNA]</scope>
    <source>
        <strain evidence="3 4">DSM 24677</strain>
    </source>
</reference>
<gene>
    <name evidence="3" type="ORF">SAMN05444486_101331</name>
</gene>
<keyword evidence="1" id="KW-0732">Signal</keyword>